<dbReference type="InterPro" id="IPR003856">
    <property type="entry name" value="LPS_length_determ_N"/>
</dbReference>
<keyword evidence="9" id="KW-0547">Nucleotide-binding</keyword>
<dbReference type="InterPro" id="IPR027417">
    <property type="entry name" value="P-loop_NTPase"/>
</dbReference>
<dbReference type="Pfam" id="PF02706">
    <property type="entry name" value="Wzz"/>
    <property type="match status" value="1"/>
</dbReference>
<keyword evidence="7" id="KW-0808">Transferase</keyword>
<organism evidence="20 21">
    <name type="scientific">Acidipila rosea</name>
    <dbReference type="NCBI Taxonomy" id="768535"/>
    <lineage>
        <taxon>Bacteria</taxon>
        <taxon>Pseudomonadati</taxon>
        <taxon>Acidobacteriota</taxon>
        <taxon>Terriglobia</taxon>
        <taxon>Terriglobales</taxon>
        <taxon>Acidobacteriaceae</taxon>
        <taxon>Acidipila</taxon>
    </lineage>
</organism>
<gene>
    <name evidence="20" type="ORF">C7378_0797</name>
</gene>
<keyword evidence="8 16" id="KW-0812">Transmembrane</keyword>
<keyword evidence="13 16" id="KW-0472">Membrane</keyword>
<dbReference type="GO" id="GO:0005524">
    <property type="term" value="F:ATP binding"/>
    <property type="evidence" value="ECO:0007669"/>
    <property type="project" value="UniProtKB-KW"/>
</dbReference>
<keyword evidence="21" id="KW-1185">Reference proteome</keyword>
<comment type="catalytic activity">
    <reaction evidence="15">
        <text>L-tyrosyl-[protein] + ATP = O-phospho-L-tyrosyl-[protein] + ADP + H(+)</text>
        <dbReference type="Rhea" id="RHEA:10596"/>
        <dbReference type="Rhea" id="RHEA-COMP:10136"/>
        <dbReference type="Rhea" id="RHEA-COMP:20101"/>
        <dbReference type="ChEBI" id="CHEBI:15378"/>
        <dbReference type="ChEBI" id="CHEBI:30616"/>
        <dbReference type="ChEBI" id="CHEBI:46858"/>
        <dbReference type="ChEBI" id="CHEBI:61978"/>
        <dbReference type="ChEBI" id="CHEBI:456216"/>
        <dbReference type="EC" id="2.7.10.2"/>
    </reaction>
</comment>
<name>A0A4R1LC91_9BACT</name>
<dbReference type="InterPro" id="IPR050445">
    <property type="entry name" value="Bact_polysacc_biosynth/exp"/>
</dbReference>
<dbReference type="Proteomes" id="UP000295210">
    <property type="component" value="Unassembled WGS sequence"/>
</dbReference>
<keyword evidence="10" id="KW-0418">Kinase</keyword>
<dbReference type="EC" id="2.7.10.2" evidence="4"/>
<dbReference type="SUPFAM" id="SSF52540">
    <property type="entry name" value="P-loop containing nucleoside triphosphate hydrolases"/>
    <property type="match status" value="1"/>
</dbReference>
<evidence type="ECO:0000256" key="15">
    <source>
        <dbReference type="ARBA" id="ARBA00051245"/>
    </source>
</evidence>
<dbReference type="PANTHER" id="PTHR32309:SF13">
    <property type="entry name" value="FERRIC ENTEROBACTIN TRANSPORT PROTEIN FEPE"/>
    <property type="match status" value="1"/>
</dbReference>
<evidence type="ECO:0000256" key="16">
    <source>
        <dbReference type="SAM" id="Phobius"/>
    </source>
</evidence>
<evidence type="ECO:0000256" key="14">
    <source>
        <dbReference type="ARBA" id="ARBA00023137"/>
    </source>
</evidence>
<evidence type="ECO:0000256" key="1">
    <source>
        <dbReference type="ARBA" id="ARBA00004429"/>
    </source>
</evidence>
<evidence type="ECO:0000256" key="11">
    <source>
        <dbReference type="ARBA" id="ARBA00022840"/>
    </source>
</evidence>
<evidence type="ECO:0000256" key="8">
    <source>
        <dbReference type="ARBA" id="ARBA00022692"/>
    </source>
</evidence>
<evidence type="ECO:0000256" key="6">
    <source>
        <dbReference type="ARBA" id="ARBA00022519"/>
    </source>
</evidence>
<dbReference type="EMBL" id="SMGK01000001">
    <property type="protein sequence ID" value="TCK75804.1"/>
    <property type="molecule type" value="Genomic_DNA"/>
</dbReference>
<evidence type="ECO:0000256" key="12">
    <source>
        <dbReference type="ARBA" id="ARBA00022989"/>
    </source>
</evidence>
<evidence type="ECO:0000313" key="20">
    <source>
        <dbReference type="EMBL" id="TCK75804.1"/>
    </source>
</evidence>
<evidence type="ECO:0000256" key="13">
    <source>
        <dbReference type="ARBA" id="ARBA00023136"/>
    </source>
</evidence>
<evidence type="ECO:0000256" key="9">
    <source>
        <dbReference type="ARBA" id="ARBA00022741"/>
    </source>
</evidence>
<accession>A0A4R1LC91</accession>
<feature type="domain" description="AAA" evidence="18">
    <location>
        <begin position="578"/>
        <end position="697"/>
    </location>
</feature>
<dbReference type="GO" id="GO:0004715">
    <property type="term" value="F:non-membrane spanning protein tyrosine kinase activity"/>
    <property type="evidence" value="ECO:0007669"/>
    <property type="project" value="UniProtKB-EC"/>
</dbReference>
<feature type="domain" description="Tyrosine-protein kinase G-rich" evidence="19">
    <location>
        <begin position="419"/>
        <end position="485"/>
    </location>
</feature>
<evidence type="ECO:0000256" key="3">
    <source>
        <dbReference type="ARBA" id="ARBA00008883"/>
    </source>
</evidence>
<dbReference type="CDD" id="cd05387">
    <property type="entry name" value="BY-kinase"/>
    <property type="match status" value="1"/>
</dbReference>
<evidence type="ECO:0000256" key="10">
    <source>
        <dbReference type="ARBA" id="ARBA00022777"/>
    </source>
</evidence>
<comment type="similarity">
    <text evidence="3">Belongs to the etk/wzc family.</text>
</comment>
<evidence type="ECO:0000259" key="18">
    <source>
        <dbReference type="Pfam" id="PF13614"/>
    </source>
</evidence>
<keyword evidence="11" id="KW-0067">ATP-binding</keyword>
<keyword evidence="6" id="KW-0997">Cell inner membrane</keyword>
<dbReference type="GO" id="GO:0005886">
    <property type="term" value="C:plasma membrane"/>
    <property type="evidence" value="ECO:0007669"/>
    <property type="project" value="UniProtKB-SubCell"/>
</dbReference>
<dbReference type="Pfam" id="PF13614">
    <property type="entry name" value="AAA_31"/>
    <property type="match status" value="1"/>
</dbReference>
<dbReference type="OrthoDB" id="9794577at2"/>
<dbReference type="Gene3D" id="3.40.50.300">
    <property type="entry name" value="P-loop containing nucleotide triphosphate hydrolases"/>
    <property type="match status" value="1"/>
</dbReference>
<evidence type="ECO:0000256" key="7">
    <source>
        <dbReference type="ARBA" id="ARBA00022679"/>
    </source>
</evidence>
<dbReference type="InterPro" id="IPR032807">
    <property type="entry name" value="GNVR"/>
</dbReference>
<comment type="similarity">
    <text evidence="2">Belongs to the CpsD/CapB family.</text>
</comment>
<dbReference type="InterPro" id="IPR005702">
    <property type="entry name" value="Wzc-like_C"/>
</dbReference>
<sequence>MKALTGSQANFAQNSLDGELTIKGLWALLRRRRSVVYGTTLVLFGAAILYCLLSTRRYEVTGEVQVQKTPADSLGLDVSGNGGAGGDALDANITMETEANILQSDTLALKVIKELHLESSPDFKPMFNPIGWALGLVSPKGPADPPNAPLEDSPHKLSHMLKAFSHNLTVKPVSGSRLIQITYLSSNPHTAAAVVNALSAALIDYTFQTRFNATNQASGWLSNQLADLRKQSEDLQARVVELQKKAGIVTLGDDGTGRTPAYSSVLDRLEQATTALTQAQSSRIEKGALYQAIKSGNGELISGLVGNSITAGASPGVNSSLNLIQNLRLQEATLQGQIGELSAKFGSAYPKIEELQGNLHSIQKAIQAETHRVAERAQNDYLVAQGVENSTQKVFDEEKKQADAMNDKSIEYAIARQEADQSRTLYETLLNHLKEAGVLEGLRSTNITVVDPGRVPAKPAKPNVPLVLAGSLLGGLFLGCCGALLADVMDNKIQDVSELEGYIGGLPIGILPKYTQDDRKQLPSSLSKGLTGPGSNFMALQEPRSAYTEAVRALRTSLLLSRGGSPPQSILLTSSIEGEGKTTLSINLAILLAQQGKRVLLVDADLRRPSLHKSFNVSDTLGLSSVLAGQIDSYLDAGTTAPLKQVPTLHVLPAGPIPPYPTDLLASTQMQDLLAQWRTEYDFILFDGAPVLPVTDSVFLSGLVDTTLLIARYDYTQRQSLNRSQTLLQTQGGSTIGIVLNSLTRRTGAYYDYYGYKNSAYYGTKETARENA</sequence>
<dbReference type="NCBIfam" id="TIGR01007">
    <property type="entry name" value="eps_fam"/>
    <property type="match status" value="1"/>
</dbReference>
<dbReference type="RefSeq" id="WP_131991955.1">
    <property type="nucleotide sequence ID" value="NZ_SMGK01000001.1"/>
</dbReference>
<proteinExistence type="inferred from homology"/>
<comment type="subcellular location">
    <subcellularLocation>
        <location evidence="1">Cell inner membrane</location>
        <topology evidence="1">Multi-pass membrane protein</topology>
    </subcellularLocation>
</comment>
<evidence type="ECO:0000313" key="21">
    <source>
        <dbReference type="Proteomes" id="UP000295210"/>
    </source>
</evidence>
<evidence type="ECO:0000256" key="2">
    <source>
        <dbReference type="ARBA" id="ARBA00007316"/>
    </source>
</evidence>
<comment type="caution">
    <text evidence="20">The sequence shown here is derived from an EMBL/GenBank/DDBJ whole genome shotgun (WGS) entry which is preliminary data.</text>
</comment>
<evidence type="ECO:0000256" key="4">
    <source>
        <dbReference type="ARBA" id="ARBA00011903"/>
    </source>
</evidence>
<dbReference type="PANTHER" id="PTHR32309">
    <property type="entry name" value="TYROSINE-PROTEIN KINASE"/>
    <property type="match status" value="1"/>
</dbReference>
<keyword evidence="5" id="KW-1003">Cell membrane</keyword>
<feature type="transmembrane region" description="Helical" evidence="16">
    <location>
        <begin position="35"/>
        <end position="53"/>
    </location>
</feature>
<keyword evidence="14" id="KW-0829">Tyrosine-protein kinase</keyword>
<dbReference type="InterPro" id="IPR025669">
    <property type="entry name" value="AAA_dom"/>
</dbReference>
<evidence type="ECO:0000259" key="19">
    <source>
        <dbReference type="Pfam" id="PF13807"/>
    </source>
</evidence>
<dbReference type="Pfam" id="PF13807">
    <property type="entry name" value="GNVR"/>
    <property type="match status" value="1"/>
</dbReference>
<keyword evidence="12 16" id="KW-1133">Transmembrane helix</keyword>
<dbReference type="AlphaFoldDB" id="A0A4R1LC91"/>
<evidence type="ECO:0000259" key="17">
    <source>
        <dbReference type="Pfam" id="PF02706"/>
    </source>
</evidence>
<protein>
    <recommendedName>
        <fullName evidence="4">non-specific protein-tyrosine kinase</fullName>
        <ecNumber evidence="4">2.7.10.2</ecNumber>
    </recommendedName>
</protein>
<feature type="domain" description="Polysaccharide chain length determinant N-terminal" evidence="17">
    <location>
        <begin position="19"/>
        <end position="115"/>
    </location>
</feature>
<reference evidence="20 21" key="1">
    <citation type="submission" date="2019-03" db="EMBL/GenBank/DDBJ databases">
        <title>Genomic Encyclopedia of Type Strains, Phase IV (KMG-IV): sequencing the most valuable type-strain genomes for metagenomic binning, comparative biology and taxonomic classification.</title>
        <authorList>
            <person name="Goeker M."/>
        </authorList>
    </citation>
    <scope>NUCLEOTIDE SEQUENCE [LARGE SCALE GENOMIC DNA]</scope>
    <source>
        <strain evidence="20 21">DSM 103428</strain>
    </source>
</reference>
<evidence type="ECO:0000256" key="5">
    <source>
        <dbReference type="ARBA" id="ARBA00022475"/>
    </source>
</evidence>